<evidence type="ECO:0000256" key="2">
    <source>
        <dbReference type="ARBA" id="ARBA00023125"/>
    </source>
</evidence>
<dbReference type="PANTHER" id="PTHR30514">
    <property type="entry name" value="GLUCOKINASE"/>
    <property type="match status" value="1"/>
</dbReference>
<accession>A0A841F9H4</accession>
<feature type="region of interest" description="Disordered" evidence="4">
    <location>
        <begin position="301"/>
        <end position="322"/>
    </location>
</feature>
<sequence>MTEHETEAGPATTADDPTGGVLVRIRTAQHELTGALRKVAEQVLADPAGAARSTIVELAERSGTSPATITRFCRALGFDGYAALRVAIATASGRAAASNGWTVDIGREIAPEDPLDLVLGNILAAGVASLQDTAALIDITAVASAADAISRAGRVDVYGIGGSALVGAELQSGLHRIGIPIWAWREVHDGLTSAALLGEGDVAIAVSHSGSTVETIEMLAEASSHGALTIAVTSYLAAPITDVADIVLTTCTQARSFRADVLAARHSQLLVLDLLYVAVAQRTFRRTNTFFASTSRAVAAHRTDRPLNGDPPTPRDPVQDNS</sequence>
<dbReference type="PROSITE" id="PS51071">
    <property type="entry name" value="HTH_RPIR"/>
    <property type="match status" value="1"/>
</dbReference>
<dbReference type="Pfam" id="PF01418">
    <property type="entry name" value="HTH_6"/>
    <property type="match status" value="1"/>
</dbReference>
<dbReference type="PROSITE" id="PS51464">
    <property type="entry name" value="SIS"/>
    <property type="match status" value="1"/>
</dbReference>
<feature type="domain" description="SIS" evidence="6">
    <location>
        <begin position="145"/>
        <end position="285"/>
    </location>
</feature>
<keyword evidence="1" id="KW-0805">Transcription regulation</keyword>
<evidence type="ECO:0000256" key="1">
    <source>
        <dbReference type="ARBA" id="ARBA00023015"/>
    </source>
</evidence>
<dbReference type="AlphaFoldDB" id="A0A841F9H4"/>
<keyword evidence="2 7" id="KW-0238">DNA-binding</keyword>
<dbReference type="InterPro" id="IPR001347">
    <property type="entry name" value="SIS_dom"/>
</dbReference>
<dbReference type="GO" id="GO:0003700">
    <property type="term" value="F:DNA-binding transcription factor activity"/>
    <property type="evidence" value="ECO:0007669"/>
    <property type="project" value="InterPro"/>
</dbReference>
<proteinExistence type="predicted"/>
<dbReference type="GO" id="GO:0003677">
    <property type="term" value="F:DNA binding"/>
    <property type="evidence" value="ECO:0007669"/>
    <property type="project" value="UniProtKB-KW"/>
</dbReference>
<dbReference type="GO" id="GO:1901135">
    <property type="term" value="P:carbohydrate derivative metabolic process"/>
    <property type="evidence" value="ECO:0007669"/>
    <property type="project" value="InterPro"/>
</dbReference>
<evidence type="ECO:0000256" key="4">
    <source>
        <dbReference type="SAM" id="MobiDB-lite"/>
    </source>
</evidence>
<dbReference type="GO" id="GO:0097367">
    <property type="term" value="F:carbohydrate derivative binding"/>
    <property type="evidence" value="ECO:0007669"/>
    <property type="project" value="InterPro"/>
</dbReference>
<dbReference type="EMBL" id="JACHGT010000003">
    <property type="protein sequence ID" value="MBB6033841.1"/>
    <property type="molecule type" value="Genomic_DNA"/>
</dbReference>
<keyword evidence="8" id="KW-1185">Reference proteome</keyword>
<keyword evidence="3" id="KW-0804">Transcription</keyword>
<evidence type="ECO:0000313" key="7">
    <source>
        <dbReference type="EMBL" id="MBB6033841.1"/>
    </source>
</evidence>
<dbReference type="InterPro" id="IPR046348">
    <property type="entry name" value="SIS_dom_sf"/>
</dbReference>
<protein>
    <submittedName>
        <fullName evidence="7">DNA-binding MurR/RpiR family transcriptional regulator</fullName>
    </submittedName>
</protein>
<dbReference type="Proteomes" id="UP000548476">
    <property type="component" value="Unassembled WGS sequence"/>
</dbReference>
<dbReference type="SUPFAM" id="SSF46689">
    <property type="entry name" value="Homeodomain-like"/>
    <property type="match status" value="1"/>
</dbReference>
<dbReference type="Gene3D" id="1.10.10.10">
    <property type="entry name" value="Winged helix-like DNA-binding domain superfamily/Winged helix DNA-binding domain"/>
    <property type="match status" value="1"/>
</dbReference>
<evidence type="ECO:0000256" key="3">
    <source>
        <dbReference type="ARBA" id="ARBA00023163"/>
    </source>
</evidence>
<gene>
    <name evidence="7" type="ORF">HNR73_001691</name>
</gene>
<dbReference type="CDD" id="cd05013">
    <property type="entry name" value="SIS_RpiR"/>
    <property type="match status" value="1"/>
</dbReference>
<dbReference type="InterPro" id="IPR000281">
    <property type="entry name" value="HTH_RpiR"/>
</dbReference>
<evidence type="ECO:0000259" key="5">
    <source>
        <dbReference type="PROSITE" id="PS51071"/>
    </source>
</evidence>
<dbReference type="InterPro" id="IPR035472">
    <property type="entry name" value="RpiR-like_SIS"/>
</dbReference>
<dbReference type="InterPro" id="IPR047640">
    <property type="entry name" value="RpiR-like"/>
</dbReference>
<dbReference type="Gene3D" id="3.40.50.10490">
    <property type="entry name" value="Glucose-6-phosphate isomerase like protein, domain 1"/>
    <property type="match status" value="1"/>
</dbReference>
<name>A0A841F9H4_9ACTN</name>
<organism evidence="7 8">
    <name type="scientific">Phytomonospora endophytica</name>
    <dbReference type="NCBI Taxonomy" id="714109"/>
    <lineage>
        <taxon>Bacteria</taxon>
        <taxon>Bacillati</taxon>
        <taxon>Actinomycetota</taxon>
        <taxon>Actinomycetes</taxon>
        <taxon>Micromonosporales</taxon>
        <taxon>Micromonosporaceae</taxon>
        <taxon>Phytomonospora</taxon>
    </lineage>
</organism>
<comment type="caution">
    <text evidence="7">The sequence shown here is derived from an EMBL/GenBank/DDBJ whole genome shotgun (WGS) entry which is preliminary data.</text>
</comment>
<dbReference type="PANTHER" id="PTHR30514:SF1">
    <property type="entry name" value="HTH-TYPE TRANSCRIPTIONAL REGULATOR HEXR-RELATED"/>
    <property type="match status" value="1"/>
</dbReference>
<evidence type="ECO:0000259" key="6">
    <source>
        <dbReference type="PROSITE" id="PS51464"/>
    </source>
</evidence>
<feature type="domain" description="HTH rpiR-type" evidence="5">
    <location>
        <begin position="19"/>
        <end position="95"/>
    </location>
</feature>
<dbReference type="InterPro" id="IPR036388">
    <property type="entry name" value="WH-like_DNA-bd_sf"/>
</dbReference>
<dbReference type="SUPFAM" id="SSF53697">
    <property type="entry name" value="SIS domain"/>
    <property type="match status" value="1"/>
</dbReference>
<evidence type="ECO:0000313" key="8">
    <source>
        <dbReference type="Proteomes" id="UP000548476"/>
    </source>
</evidence>
<reference evidence="7 8" key="1">
    <citation type="submission" date="2020-08" db="EMBL/GenBank/DDBJ databases">
        <title>Genomic Encyclopedia of Type Strains, Phase IV (KMG-IV): sequencing the most valuable type-strain genomes for metagenomic binning, comparative biology and taxonomic classification.</title>
        <authorList>
            <person name="Goeker M."/>
        </authorList>
    </citation>
    <scope>NUCLEOTIDE SEQUENCE [LARGE SCALE GENOMIC DNA]</scope>
    <source>
        <strain evidence="7 8">YIM 65646</strain>
    </source>
</reference>
<dbReference type="RefSeq" id="WP_184786699.1">
    <property type="nucleotide sequence ID" value="NZ_BONT01000013.1"/>
</dbReference>
<dbReference type="InterPro" id="IPR009057">
    <property type="entry name" value="Homeodomain-like_sf"/>
</dbReference>
<dbReference type="Pfam" id="PF01380">
    <property type="entry name" value="SIS"/>
    <property type="match status" value="1"/>
</dbReference>